<organism evidence="4 5">
    <name type="scientific">Natrinema versiforme JCM 10478</name>
    <dbReference type="NCBI Taxonomy" id="1227496"/>
    <lineage>
        <taxon>Archaea</taxon>
        <taxon>Methanobacteriati</taxon>
        <taxon>Methanobacteriota</taxon>
        <taxon>Stenosarchaea group</taxon>
        <taxon>Halobacteria</taxon>
        <taxon>Halobacteriales</taxon>
        <taxon>Natrialbaceae</taxon>
        <taxon>Natrinema</taxon>
    </lineage>
</organism>
<dbReference type="PATRIC" id="fig|1227496.3.peg.2863"/>
<evidence type="ECO:0000313" key="4">
    <source>
        <dbReference type="EMBL" id="ELY65740.1"/>
    </source>
</evidence>
<feature type="transmembrane region" description="Helical" evidence="2">
    <location>
        <begin position="124"/>
        <end position="146"/>
    </location>
</feature>
<feature type="region of interest" description="Disordered" evidence="1">
    <location>
        <begin position="1"/>
        <end position="31"/>
    </location>
</feature>
<protein>
    <recommendedName>
        <fullName evidence="3">DUF7978 domain-containing protein</fullName>
    </recommendedName>
</protein>
<feature type="transmembrane region" description="Helical" evidence="2">
    <location>
        <begin position="225"/>
        <end position="244"/>
    </location>
</feature>
<feature type="domain" description="DUF7978" evidence="3">
    <location>
        <begin position="20"/>
        <end position="246"/>
    </location>
</feature>
<dbReference type="EMBL" id="AOID01000044">
    <property type="protein sequence ID" value="ELY65740.1"/>
    <property type="molecule type" value="Genomic_DNA"/>
</dbReference>
<evidence type="ECO:0000256" key="1">
    <source>
        <dbReference type="SAM" id="MobiDB-lite"/>
    </source>
</evidence>
<dbReference type="Pfam" id="PF25933">
    <property type="entry name" value="DUF7978"/>
    <property type="match status" value="1"/>
</dbReference>
<evidence type="ECO:0000256" key="2">
    <source>
        <dbReference type="SAM" id="Phobius"/>
    </source>
</evidence>
<keyword evidence="2" id="KW-1133">Transmembrane helix</keyword>
<dbReference type="STRING" id="1227496.C489_14260"/>
<dbReference type="OrthoDB" id="187103at2157"/>
<dbReference type="InterPro" id="IPR058284">
    <property type="entry name" value="DUF7978"/>
</dbReference>
<dbReference type="Proteomes" id="UP000011632">
    <property type="component" value="Unassembled WGS sequence"/>
</dbReference>
<reference evidence="4 5" key="1">
    <citation type="journal article" date="2014" name="PLoS Genet.">
        <title>Phylogenetically driven sequencing of extremely halophilic archaea reveals strategies for static and dynamic osmo-response.</title>
        <authorList>
            <person name="Becker E.A."/>
            <person name="Seitzer P.M."/>
            <person name="Tritt A."/>
            <person name="Larsen D."/>
            <person name="Krusor M."/>
            <person name="Yao A.I."/>
            <person name="Wu D."/>
            <person name="Madern D."/>
            <person name="Eisen J.A."/>
            <person name="Darling A.E."/>
            <person name="Facciotti M.T."/>
        </authorList>
    </citation>
    <scope>NUCLEOTIDE SEQUENCE [LARGE SCALE GENOMIC DNA]</scope>
    <source>
        <strain evidence="4 5">JCM 10478</strain>
    </source>
</reference>
<proteinExistence type="predicted"/>
<sequence length="261" mass="26925">MSDGKQLDYDEEPAGQQQRSQAQRQGALDDGSELPVKEGAVFGVIGVLITYLTHLYLTVAASAQAAPITYADGDTTVVTDLVSSWVAAGWSYLAAFGVGFEASGEVATLSAAPNNVAALSNTPFALATTVLFTVTVGSLMVAGYGVARYTDADSPVDAVKAGLTIVPPYLVFAAIAAFLMTHSYGDEVLVGQIIDNVGTLEGGQFLNDEGDVISNVDFGASTTDAILFAGIIFPTAFAIVGSLITQGEAVIDTAVAKINDR</sequence>
<comment type="caution">
    <text evidence="4">The sequence shown here is derived from an EMBL/GenBank/DDBJ whole genome shotgun (WGS) entry which is preliminary data.</text>
</comment>
<dbReference type="AlphaFoldDB" id="L9XVE4"/>
<keyword evidence="5" id="KW-1185">Reference proteome</keyword>
<evidence type="ECO:0000259" key="3">
    <source>
        <dbReference type="Pfam" id="PF25933"/>
    </source>
</evidence>
<keyword evidence="2" id="KW-0472">Membrane</keyword>
<feature type="transmembrane region" description="Helical" evidence="2">
    <location>
        <begin position="158"/>
        <end position="180"/>
    </location>
</feature>
<feature type="compositionally biased region" description="Low complexity" evidence="1">
    <location>
        <begin position="14"/>
        <end position="26"/>
    </location>
</feature>
<evidence type="ECO:0000313" key="5">
    <source>
        <dbReference type="Proteomes" id="UP000011632"/>
    </source>
</evidence>
<keyword evidence="2" id="KW-0812">Transmembrane</keyword>
<dbReference type="RefSeq" id="WP_006431942.1">
    <property type="nucleotide sequence ID" value="NZ_AOID01000044.1"/>
</dbReference>
<name>L9XVE4_9EURY</name>
<accession>L9XVE4</accession>
<gene>
    <name evidence="4" type="ORF">C489_14260</name>
</gene>